<comment type="caution">
    <text evidence="1">The sequence shown here is derived from an EMBL/GenBank/DDBJ whole genome shotgun (WGS) entry which is preliminary data.</text>
</comment>
<organism evidence="1 2">
    <name type="scientific">Gigaspora margarita</name>
    <dbReference type="NCBI Taxonomy" id="4874"/>
    <lineage>
        <taxon>Eukaryota</taxon>
        <taxon>Fungi</taxon>
        <taxon>Fungi incertae sedis</taxon>
        <taxon>Mucoromycota</taxon>
        <taxon>Glomeromycotina</taxon>
        <taxon>Glomeromycetes</taxon>
        <taxon>Diversisporales</taxon>
        <taxon>Gigasporaceae</taxon>
        <taxon>Gigaspora</taxon>
    </lineage>
</organism>
<evidence type="ECO:0000313" key="2">
    <source>
        <dbReference type="Proteomes" id="UP000789901"/>
    </source>
</evidence>
<reference evidence="1 2" key="1">
    <citation type="submission" date="2021-06" db="EMBL/GenBank/DDBJ databases">
        <authorList>
            <person name="Kallberg Y."/>
            <person name="Tangrot J."/>
            <person name="Rosling A."/>
        </authorList>
    </citation>
    <scope>NUCLEOTIDE SEQUENCE [LARGE SCALE GENOMIC DNA]</scope>
    <source>
        <strain evidence="1 2">120-4 pot B 10/14</strain>
    </source>
</reference>
<feature type="non-terminal residue" evidence="1">
    <location>
        <position position="1"/>
    </location>
</feature>
<proteinExistence type="predicted"/>
<feature type="non-terminal residue" evidence="1">
    <location>
        <position position="69"/>
    </location>
</feature>
<accession>A0ABN7XQW0</accession>
<dbReference type="EMBL" id="CAJVQB010167784">
    <property type="protein sequence ID" value="CAG8857151.1"/>
    <property type="molecule type" value="Genomic_DNA"/>
</dbReference>
<keyword evidence="2" id="KW-1185">Reference proteome</keyword>
<dbReference type="Proteomes" id="UP000789901">
    <property type="component" value="Unassembled WGS sequence"/>
</dbReference>
<evidence type="ECO:0000313" key="1">
    <source>
        <dbReference type="EMBL" id="CAG8857151.1"/>
    </source>
</evidence>
<gene>
    <name evidence="1" type="ORF">GMARGA_LOCUS45972</name>
</gene>
<sequence>FTQIAMGKKQNSKTVELINQISQTFDNIPPSPTPQLCQHTCSKCSKSITCRVYNNKYHPTESYVLVDKK</sequence>
<name>A0ABN7XQW0_GIGMA</name>
<protein>
    <submittedName>
        <fullName evidence="1">23463_t:CDS:1</fullName>
    </submittedName>
</protein>